<accession>A0ABD2MJS0</accession>
<reference evidence="2 3" key="1">
    <citation type="journal article" date="2021" name="BMC Biol.">
        <title>Horizontally acquired antibacterial genes associated with adaptive radiation of ladybird beetles.</title>
        <authorList>
            <person name="Li H.S."/>
            <person name="Tang X.F."/>
            <person name="Huang Y.H."/>
            <person name="Xu Z.Y."/>
            <person name="Chen M.L."/>
            <person name="Du X.Y."/>
            <person name="Qiu B.Y."/>
            <person name="Chen P.T."/>
            <person name="Zhang W."/>
            <person name="Slipinski A."/>
            <person name="Escalona H.E."/>
            <person name="Waterhouse R.M."/>
            <person name="Zwick A."/>
            <person name="Pang H."/>
        </authorList>
    </citation>
    <scope>NUCLEOTIDE SEQUENCE [LARGE SCALE GENOMIC DNA]</scope>
    <source>
        <strain evidence="2">SYSU2018</strain>
    </source>
</reference>
<name>A0ABD2MJS0_9CUCU</name>
<organism evidence="2 3">
    <name type="scientific">Cryptolaemus montrouzieri</name>
    <dbReference type="NCBI Taxonomy" id="559131"/>
    <lineage>
        <taxon>Eukaryota</taxon>
        <taxon>Metazoa</taxon>
        <taxon>Ecdysozoa</taxon>
        <taxon>Arthropoda</taxon>
        <taxon>Hexapoda</taxon>
        <taxon>Insecta</taxon>
        <taxon>Pterygota</taxon>
        <taxon>Neoptera</taxon>
        <taxon>Endopterygota</taxon>
        <taxon>Coleoptera</taxon>
        <taxon>Polyphaga</taxon>
        <taxon>Cucujiformia</taxon>
        <taxon>Coccinelloidea</taxon>
        <taxon>Coccinellidae</taxon>
        <taxon>Scymninae</taxon>
        <taxon>Scymnini</taxon>
        <taxon>Cryptolaemus</taxon>
    </lineage>
</organism>
<dbReference type="EMBL" id="JABFTP020000001">
    <property type="protein sequence ID" value="KAL3266641.1"/>
    <property type="molecule type" value="Genomic_DNA"/>
</dbReference>
<protein>
    <recommendedName>
        <fullName evidence="4">C2 domain-containing protein</fullName>
    </recommendedName>
</protein>
<dbReference type="AlphaFoldDB" id="A0ABD2MJS0"/>
<dbReference type="PANTHER" id="PTHR21254">
    <property type="entry name" value="C2 DOMAIN-CONTAINING PROTEIN 3"/>
    <property type="match status" value="1"/>
</dbReference>
<evidence type="ECO:0000313" key="2">
    <source>
        <dbReference type="EMBL" id="KAL3266641.1"/>
    </source>
</evidence>
<evidence type="ECO:0000256" key="1">
    <source>
        <dbReference type="SAM" id="MobiDB-lite"/>
    </source>
</evidence>
<dbReference type="Proteomes" id="UP001516400">
    <property type="component" value="Unassembled WGS sequence"/>
</dbReference>
<proteinExistence type="predicted"/>
<dbReference type="PANTHER" id="PTHR21254:SF1">
    <property type="entry name" value="C2 DOMAIN-CONTAINING PROTEIN 3"/>
    <property type="match status" value="1"/>
</dbReference>
<comment type="caution">
    <text evidence="2">The sequence shown here is derived from an EMBL/GenBank/DDBJ whole genome shotgun (WGS) entry which is preliminary data.</text>
</comment>
<gene>
    <name evidence="2" type="ORF">HHI36_010804</name>
</gene>
<feature type="region of interest" description="Disordered" evidence="1">
    <location>
        <begin position="154"/>
        <end position="183"/>
    </location>
</feature>
<evidence type="ECO:0000313" key="3">
    <source>
        <dbReference type="Proteomes" id="UP001516400"/>
    </source>
</evidence>
<evidence type="ECO:0008006" key="4">
    <source>
        <dbReference type="Google" id="ProtNLM"/>
    </source>
</evidence>
<feature type="compositionally biased region" description="Basic and acidic residues" evidence="1">
    <location>
        <begin position="154"/>
        <end position="167"/>
    </location>
</feature>
<keyword evidence="3" id="KW-1185">Reference proteome</keyword>
<sequence length="415" mass="47041">MVIEFWEKFETKIILFGLTKLPLHQFYVAYRNPDVTKYLANNQLPIISSDWWESISNPYTDELLGQVQILLALGTEKQIHNLELERGFKTHTVKANFETPLEIKQVENSKVDDKNIRKFAGKKKDESVIPPKVTDKISFKGGLRISKPLNVDKESITLPRSTEDKGVQSDFEMNSEDLSKDKDVTSTDKLGQLLNQILAMQTQRSDVVEMGTNTDNEGVEQNANNMKNKEKKTKLPSIPDDFSLPTSSARTESFNYENAPPLVRSTSDLLNTLQAALSIPPTKRPLISANRTSIQDNAQKVLSKHIRTSFKAQIFINQALHLPVRKKCKTRKSKGKSGKSDDNVKPSCYVTFETMPGLDLKMTPLVAKSTNPNWNYKCDVFLLLQNCFAIIKDVSYSKCGESVLTLRWYQTCRVI</sequence>